<dbReference type="Proteomes" id="UP000067626">
    <property type="component" value="Chromosome"/>
</dbReference>
<dbReference type="AlphaFoldDB" id="A0A0K1EBS4"/>
<evidence type="ECO:0000313" key="3">
    <source>
        <dbReference type="Proteomes" id="UP000067626"/>
    </source>
</evidence>
<accession>A0A0K1EBS4</accession>
<proteinExistence type="predicted"/>
<sequence>MSEKSCRTRWLATEVMSRRRAPLPGMAALFSSARQGATQAVLALSAVCLTAACGTAENPDEALSAHESGAGSENVTETSTSALLAERALTCDRETIGYLEHRPADEARTGSERHPTLIFLHGKGQRGKNLQDLVNEEDGPLRHISKGHPMRFTVDGKTEQLIVIAPQLSTGPEAHPLAWLTCVIDHVLADERVDPDRLYLTGLSMGGYGTYTAVTHPPLARKIAAAAPIAGGGPAGKACVIAEHDIPIWAFHGDADATVRLSAGRRMVDAINACPEASFTRPIFTIYPSVGHNSWSRAYSTGHAYHDPNLYEWLLRQRRRPTDEAHPPGALEVAPPVTPP</sequence>
<reference evidence="2 3" key="1">
    <citation type="submission" date="2015-07" db="EMBL/GenBank/DDBJ databases">
        <title>Genome analysis of myxobacterium Chondromyces crocatus Cm c5 reveals a high potential for natural compound synthesis and the genetic basis for the loss of fruiting body formation.</title>
        <authorList>
            <person name="Zaburannyi N."/>
            <person name="Bunk B."/>
            <person name="Maier J."/>
            <person name="Overmann J."/>
            <person name="Mueller R."/>
        </authorList>
    </citation>
    <scope>NUCLEOTIDE SEQUENCE [LARGE SCALE GENOMIC DNA]</scope>
    <source>
        <strain evidence="2 3">Cm c5</strain>
    </source>
</reference>
<dbReference type="PATRIC" id="fig|52.7.peg.2666"/>
<dbReference type="KEGG" id="ccro:CMC5_024490"/>
<dbReference type="OrthoDB" id="9764953at2"/>
<dbReference type="STRING" id="52.CMC5_024490"/>
<keyword evidence="1" id="KW-0732">Signal</keyword>
<dbReference type="PANTHER" id="PTHR43037">
    <property type="entry name" value="UNNAMED PRODUCT-RELATED"/>
    <property type="match status" value="1"/>
</dbReference>
<name>A0A0K1EBS4_CHOCO</name>
<dbReference type="SUPFAM" id="SSF53474">
    <property type="entry name" value="alpha/beta-Hydrolases"/>
    <property type="match status" value="1"/>
</dbReference>
<evidence type="ECO:0000313" key="2">
    <source>
        <dbReference type="EMBL" id="AKT38304.1"/>
    </source>
</evidence>
<dbReference type="InterPro" id="IPR029058">
    <property type="entry name" value="AB_hydrolase_fold"/>
</dbReference>
<dbReference type="RefSeq" id="WP_156338503.1">
    <property type="nucleotide sequence ID" value="NZ_CP012159.1"/>
</dbReference>
<protein>
    <recommendedName>
        <fullName evidence="4">Phospholipase</fullName>
    </recommendedName>
</protein>
<dbReference type="InterPro" id="IPR050955">
    <property type="entry name" value="Plant_Biomass_Hydrol_Est"/>
</dbReference>
<dbReference type="PANTHER" id="PTHR43037:SF1">
    <property type="entry name" value="BLL1128 PROTEIN"/>
    <property type="match status" value="1"/>
</dbReference>
<dbReference type="EMBL" id="CP012159">
    <property type="protein sequence ID" value="AKT38304.1"/>
    <property type="molecule type" value="Genomic_DNA"/>
</dbReference>
<organism evidence="2 3">
    <name type="scientific">Chondromyces crocatus</name>
    <dbReference type="NCBI Taxonomy" id="52"/>
    <lineage>
        <taxon>Bacteria</taxon>
        <taxon>Pseudomonadati</taxon>
        <taxon>Myxococcota</taxon>
        <taxon>Polyangia</taxon>
        <taxon>Polyangiales</taxon>
        <taxon>Polyangiaceae</taxon>
        <taxon>Chondromyces</taxon>
    </lineage>
</organism>
<gene>
    <name evidence="2" type="ORF">CMC5_024490</name>
</gene>
<keyword evidence="3" id="KW-1185">Reference proteome</keyword>
<dbReference type="Gene3D" id="3.40.50.1820">
    <property type="entry name" value="alpha/beta hydrolase"/>
    <property type="match status" value="1"/>
</dbReference>
<evidence type="ECO:0008006" key="4">
    <source>
        <dbReference type="Google" id="ProtNLM"/>
    </source>
</evidence>
<evidence type="ECO:0000256" key="1">
    <source>
        <dbReference type="ARBA" id="ARBA00022729"/>
    </source>
</evidence>